<gene>
    <name evidence="8" type="ORF">ATX59_01295</name>
    <name evidence="7" type="ORF">GA838_04725</name>
    <name evidence="9" type="ORF">OENI_0244</name>
</gene>
<reference evidence="8 10" key="1">
    <citation type="journal article" date="2016" name="BMC Genomics">
        <title>Consensus pan-genome assembly of the specialised wine bacterium Oenococcus oeni.</title>
        <authorList>
            <person name="Sternes P.R."/>
            <person name="Borneman A.R."/>
        </authorList>
    </citation>
    <scope>NUCLEOTIDE SEQUENCE [LARGE SCALE GENOMIC DNA]</scope>
    <source>
        <strain evidence="8 10">AWRIB661</strain>
    </source>
</reference>
<dbReference type="EMBL" id="WERV01000003">
    <property type="protein sequence ID" value="MDV7715073.1"/>
    <property type="molecule type" value="Genomic_DNA"/>
</dbReference>
<keyword evidence="2 5" id="KW-0812">Transmembrane</keyword>
<accession>A0A6N4A906</accession>
<dbReference type="Proteomes" id="UP000181728">
    <property type="component" value="Unassembled WGS sequence"/>
</dbReference>
<dbReference type="RefSeq" id="WP_002820186.1">
    <property type="nucleotide sequence ID" value="NZ_CP027431.1"/>
</dbReference>
<evidence type="ECO:0000256" key="3">
    <source>
        <dbReference type="ARBA" id="ARBA00022989"/>
    </source>
</evidence>
<feature type="transmembrane region" description="Helical" evidence="5">
    <location>
        <begin position="12"/>
        <end position="34"/>
    </location>
</feature>
<evidence type="ECO:0000259" key="6">
    <source>
        <dbReference type="Pfam" id="PF06271"/>
    </source>
</evidence>
<dbReference type="Proteomes" id="UP001281024">
    <property type="component" value="Unassembled WGS sequence"/>
</dbReference>
<dbReference type="Pfam" id="PF06271">
    <property type="entry name" value="RDD"/>
    <property type="match status" value="1"/>
</dbReference>
<dbReference type="GO" id="GO:0016020">
    <property type="term" value="C:membrane"/>
    <property type="evidence" value="ECO:0007669"/>
    <property type="project" value="UniProtKB-SubCell"/>
</dbReference>
<evidence type="ECO:0000256" key="4">
    <source>
        <dbReference type="ARBA" id="ARBA00023136"/>
    </source>
</evidence>
<evidence type="ECO:0000313" key="11">
    <source>
        <dbReference type="Proteomes" id="UP000294726"/>
    </source>
</evidence>
<feature type="transmembrane region" description="Helical" evidence="5">
    <location>
        <begin position="40"/>
        <end position="59"/>
    </location>
</feature>
<dbReference type="InterPro" id="IPR010432">
    <property type="entry name" value="RDD"/>
</dbReference>
<dbReference type="AlphaFoldDB" id="A0A6N4A906"/>
<evidence type="ECO:0000313" key="9">
    <source>
        <dbReference type="EMBL" id="VDB97240.1"/>
    </source>
</evidence>
<organism evidence="8 10">
    <name type="scientific">Oenococcus oeni</name>
    <name type="common">Leuconostoc oenos</name>
    <dbReference type="NCBI Taxonomy" id="1247"/>
    <lineage>
        <taxon>Bacteria</taxon>
        <taxon>Bacillati</taxon>
        <taxon>Bacillota</taxon>
        <taxon>Bacilli</taxon>
        <taxon>Lactobacillales</taxon>
        <taxon>Lactobacillaceae</taxon>
        <taxon>Oenococcus</taxon>
    </lineage>
</organism>
<keyword evidence="3 5" id="KW-1133">Transmembrane helix</keyword>
<dbReference type="EMBL" id="MLOK01000018">
    <property type="protein sequence ID" value="OIM22003.1"/>
    <property type="molecule type" value="Genomic_DNA"/>
</dbReference>
<evidence type="ECO:0000313" key="7">
    <source>
        <dbReference type="EMBL" id="MDV7715073.1"/>
    </source>
</evidence>
<sequence length="143" mass="16484">MERHIQLAVIRILASMIDLIVVYLPFQILCFFIFKDQLLLAIFFGQLLFVSYNAVLVSMKNGRTIGKYFAKLRVVNDNSEKNSAKALREFCKLLYFVTFPFGLFFLLVSIFLLLTTGRALHDFLGQSRIVSDAEYKRIISANE</sequence>
<comment type="subcellular location">
    <subcellularLocation>
        <location evidence="1">Membrane</location>
        <topology evidence="1">Multi-pass membrane protein</topology>
    </subcellularLocation>
</comment>
<proteinExistence type="predicted"/>
<evidence type="ECO:0000256" key="5">
    <source>
        <dbReference type="SAM" id="Phobius"/>
    </source>
</evidence>
<protein>
    <submittedName>
        <fullName evidence="8">RDD family protein</fullName>
    </submittedName>
</protein>
<feature type="domain" description="RDD" evidence="6">
    <location>
        <begin position="11"/>
        <end position="125"/>
    </location>
</feature>
<feature type="transmembrane region" description="Helical" evidence="5">
    <location>
        <begin position="93"/>
        <end position="114"/>
    </location>
</feature>
<dbReference type="EMBL" id="LR031358">
    <property type="protein sequence ID" value="VDB97240.1"/>
    <property type="molecule type" value="Genomic_DNA"/>
</dbReference>
<evidence type="ECO:0000256" key="2">
    <source>
        <dbReference type="ARBA" id="ARBA00022692"/>
    </source>
</evidence>
<name>A0A6N4A906_OENOE</name>
<reference evidence="9 11" key="2">
    <citation type="submission" date="2018-08" db="EMBL/GenBank/DDBJ databases">
        <authorList>
            <person name="Lorentzen P. G. S. M."/>
        </authorList>
    </citation>
    <scope>NUCLEOTIDE SEQUENCE [LARGE SCALE GENOMIC DNA]</scope>
    <source>
        <strain evidence="9 11">CRBO_1381</strain>
    </source>
</reference>
<evidence type="ECO:0000313" key="8">
    <source>
        <dbReference type="EMBL" id="OIM22003.1"/>
    </source>
</evidence>
<reference evidence="7" key="3">
    <citation type="submission" date="2019-10" db="EMBL/GenBank/DDBJ databases">
        <title>Malate fermentation in French cider.</title>
        <authorList>
            <person name="Cousin F.J."/>
            <person name="Medina Fernandez S."/>
            <person name="Misery B."/>
            <person name="Laplace J.-M."/>
            <person name="Cretenet M."/>
        </authorList>
    </citation>
    <scope>NUCLEOTIDE SEQUENCE</scope>
    <source>
        <strain evidence="7">UCMA15129</strain>
    </source>
</reference>
<dbReference type="Proteomes" id="UP000294726">
    <property type="component" value="Chromosome"/>
</dbReference>
<evidence type="ECO:0000313" key="10">
    <source>
        <dbReference type="Proteomes" id="UP000181728"/>
    </source>
</evidence>
<dbReference type="OMA" id="IQLAVIR"/>
<keyword evidence="4 5" id="KW-0472">Membrane</keyword>
<dbReference type="GeneID" id="75065076"/>
<evidence type="ECO:0000256" key="1">
    <source>
        <dbReference type="ARBA" id="ARBA00004141"/>
    </source>
</evidence>